<sequence length="141" mass="14708">MTSLVRQIPAAPSAIALMHFSNRLTFETDCSDVYGSQEAGEVDFVLVDTRGPSAYQRGHVPGAINIPGRLMTAQTLAAYPASTLFVVYCAGPHCNGANKAAVKLAALGYPVKEMIGGVTGWLDEGFALNVEAVSGAIGCEC</sequence>
<evidence type="ECO:0000313" key="5">
    <source>
        <dbReference type="Proteomes" id="UP000245056"/>
    </source>
</evidence>
<dbReference type="Proteomes" id="UP000282140">
    <property type="component" value="Unassembled WGS sequence"/>
</dbReference>
<reference evidence="6 7" key="1">
    <citation type="journal article" date="2018" name="Front. Microbiol.">
        <title>Discovery of Phloeophagus Beetles as a Source of Pseudomonas Strains That Produce Potentially New Bioactive Substances and Description of Pseudomonas bohemica sp. nov.</title>
        <authorList>
            <person name="Saati-Santamaria Z."/>
            <person name="Lopez-Mondejar R."/>
            <person name="Jimenez-Gomez A."/>
            <person name="Diez-Mendez A."/>
            <person name="Vetrovsky T."/>
            <person name="Igual J.M."/>
            <person name="Velazquez E."/>
            <person name="Kolarik M."/>
            <person name="Rivas R."/>
            <person name="Garcia-Fraile P."/>
        </authorList>
    </citation>
    <scope>NUCLEOTIDE SEQUENCE [LARGE SCALE GENOMIC DNA]</scope>
    <source>
        <strain evidence="4 7">A2-NA12</strain>
        <strain evidence="3 6">A2-NA13</strain>
    </source>
</reference>
<protein>
    <submittedName>
        <fullName evidence="2">Rhodanese</fullName>
    </submittedName>
</protein>
<dbReference type="InterPro" id="IPR036873">
    <property type="entry name" value="Rhodanese-like_dom_sf"/>
</dbReference>
<dbReference type="InterPro" id="IPR001763">
    <property type="entry name" value="Rhodanese-like_dom"/>
</dbReference>
<reference evidence="2 5" key="2">
    <citation type="submission" date="2018-05" db="EMBL/GenBank/DDBJ databases">
        <title>Genome sequences of two Antarctic strains of Pseudomonas prosekii: insights into adaptation to extreme conditions.</title>
        <authorList>
            <person name="Snopkova K."/>
            <person name="Dufkova K."/>
            <person name="Cejkova D."/>
            <person name="Sedlacek I."/>
            <person name="Smajs D."/>
        </authorList>
    </citation>
    <scope>NUCLEOTIDE SEQUENCE [LARGE SCALE GENOMIC DNA]</scope>
    <source>
        <strain evidence="2 5">P2673</strain>
    </source>
</reference>
<proteinExistence type="predicted"/>
<dbReference type="OrthoDB" id="9802991at2"/>
<evidence type="ECO:0000259" key="1">
    <source>
        <dbReference type="PROSITE" id="PS50206"/>
    </source>
</evidence>
<evidence type="ECO:0000313" key="7">
    <source>
        <dbReference type="Proteomes" id="UP000282672"/>
    </source>
</evidence>
<feature type="domain" description="Rhodanese" evidence="1">
    <location>
        <begin position="40"/>
        <end position="130"/>
    </location>
</feature>
<evidence type="ECO:0000313" key="6">
    <source>
        <dbReference type="Proteomes" id="UP000282140"/>
    </source>
</evidence>
<evidence type="ECO:0000313" key="4">
    <source>
        <dbReference type="EMBL" id="RLU05386.1"/>
    </source>
</evidence>
<dbReference type="GO" id="GO:0004792">
    <property type="term" value="F:thiosulfate-cyanide sulfurtransferase activity"/>
    <property type="evidence" value="ECO:0007669"/>
    <property type="project" value="InterPro"/>
</dbReference>
<dbReference type="Proteomes" id="UP000245056">
    <property type="component" value="Unassembled WGS sequence"/>
</dbReference>
<dbReference type="PROSITE" id="PS00380">
    <property type="entry name" value="RHODANESE_1"/>
    <property type="match status" value="1"/>
</dbReference>
<dbReference type="AlphaFoldDB" id="A0A2U2D1S6"/>
<gene>
    <name evidence="2" type="ORF">C9I49_24840</name>
    <name evidence="4" type="ORF">CS076_23635</name>
    <name evidence="3" type="ORF">CS078_25475</name>
</gene>
<dbReference type="SMART" id="SM00450">
    <property type="entry name" value="RHOD"/>
    <property type="match status" value="1"/>
</dbReference>
<evidence type="ECO:0000313" key="3">
    <source>
        <dbReference type="EMBL" id="RLU04815.1"/>
    </source>
</evidence>
<dbReference type="Gene3D" id="3.40.250.10">
    <property type="entry name" value="Rhodanese-like domain"/>
    <property type="match status" value="1"/>
</dbReference>
<evidence type="ECO:0000313" key="2">
    <source>
        <dbReference type="EMBL" id="PWE40028.1"/>
    </source>
</evidence>
<dbReference type="RefSeq" id="WP_109522203.1">
    <property type="nucleotide sequence ID" value="NZ_CP196739.1"/>
</dbReference>
<keyword evidence="6" id="KW-1185">Reference proteome</keyword>
<dbReference type="PANTHER" id="PTHR43031:SF1">
    <property type="entry name" value="PYRIDINE NUCLEOTIDE-DISULPHIDE OXIDOREDUCTASE"/>
    <property type="match status" value="1"/>
</dbReference>
<dbReference type="EMBL" id="PEGB01000027">
    <property type="protein sequence ID" value="RLU04815.1"/>
    <property type="molecule type" value="Genomic_DNA"/>
</dbReference>
<comment type="caution">
    <text evidence="2">The sequence shown here is derived from an EMBL/GenBank/DDBJ whole genome shotgun (WGS) entry which is preliminary data.</text>
</comment>
<organism evidence="2 5">
    <name type="scientific">Pseudomonas prosekii</name>
    <dbReference type="NCBI Taxonomy" id="1148509"/>
    <lineage>
        <taxon>Bacteria</taxon>
        <taxon>Pseudomonadati</taxon>
        <taxon>Pseudomonadota</taxon>
        <taxon>Gammaproteobacteria</taxon>
        <taxon>Pseudomonadales</taxon>
        <taxon>Pseudomonadaceae</taxon>
        <taxon>Pseudomonas</taxon>
    </lineage>
</organism>
<dbReference type="SUPFAM" id="SSF52821">
    <property type="entry name" value="Rhodanese/Cell cycle control phosphatase"/>
    <property type="match status" value="1"/>
</dbReference>
<dbReference type="PROSITE" id="PS50206">
    <property type="entry name" value="RHODANESE_3"/>
    <property type="match status" value="1"/>
</dbReference>
<accession>A0A2U2D1S6</accession>
<dbReference type="PANTHER" id="PTHR43031">
    <property type="entry name" value="FAD-DEPENDENT OXIDOREDUCTASE"/>
    <property type="match status" value="1"/>
</dbReference>
<dbReference type="Proteomes" id="UP000282672">
    <property type="component" value="Unassembled WGS sequence"/>
</dbReference>
<dbReference type="Pfam" id="PF00581">
    <property type="entry name" value="Rhodanese"/>
    <property type="match status" value="1"/>
</dbReference>
<name>A0A2U2D1S6_9PSED</name>
<dbReference type="InterPro" id="IPR050229">
    <property type="entry name" value="GlpE_sulfurtransferase"/>
</dbReference>
<dbReference type="EMBL" id="PEGA01000029">
    <property type="protein sequence ID" value="RLU05386.1"/>
    <property type="molecule type" value="Genomic_DNA"/>
</dbReference>
<dbReference type="InterPro" id="IPR001307">
    <property type="entry name" value="Thiosulphate_STrfase_CS"/>
</dbReference>
<dbReference type="EMBL" id="QFAW01000049">
    <property type="protein sequence ID" value="PWE40028.1"/>
    <property type="molecule type" value="Genomic_DNA"/>
</dbReference>
<dbReference type="CDD" id="cd01521">
    <property type="entry name" value="RHOD_PspE2"/>
    <property type="match status" value="1"/>
</dbReference>